<gene>
    <name evidence="1" type="ORF">BV22DRAFT_974379</name>
</gene>
<proteinExistence type="predicted"/>
<name>A0ACB8BFQ8_9AGAM</name>
<keyword evidence="2" id="KW-1185">Reference proteome</keyword>
<evidence type="ECO:0000313" key="1">
    <source>
        <dbReference type="EMBL" id="KAH7924093.1"/>
    </source>
</evidence>
<comment type="caution">
    <text evidence="1">The sequence shown here is derived from an EMBL/GenBank/DDBJ whole genome shotgun (WGS) entry which is preliminary data.</text>
</comment>
<reference evidence="1" key="1">
    <citation type="journal article" date="2021" name="New Phytol.">
        <title>Evolutionary innovations through gain and loss of genes in the ectomycorrhizal Boletales.</title>
        <authorList>
            <person name="Wu G."/>
            <person name="Miyauchi S."/>
            <person name="Morin E."/>
            <person name="Kuo A."/>
            <person name="Drula E."/>
            <person name="Varga T."/>
            <person name="Kohler A."/>
            <person name="Feng B."/>
            <person name="Cao Y."/>
            <person name="Lipzen A."/>
            <person name="Daum C."/>
            <person name="Hundley H."/>
            <person name="Pangilinan J."/>
            <person name="Johnson J."/>
            <person name="Barry K."/>
            <person name="LaButti K."/>
            <person name="Ng V."/>
            <person name="Ahrendt S."/>
            <person name="Min B."/>
            <person name="Choi I.G."/>
            <person name="Park H."/>
            <person name="Plett J.M."/>
            <person name="Magnuson J."/>
            <person name="Spatafora J.W."/>
            <person name="Nagy L.G."/>
            <person name="Henrissat B."/>
            <person name="Grigoriev I.V."/>
            <person name="Yang Z.L."/>
            <person name="Xu J."/>
            <person name="Martin F.M."/>
        </authorList>
    </citation>
    <scope>NUCLEOTIDE SEQUENCE</scope>
    <source>
        <strain evidence="1">KUC20120723A-06</strain>
    </source>
</reference>
<accession>A0ACB8BFQ8</accession>
<dbReference type="Proteomes" id="UP000790709">
    <property type="component" value="Unassembled WGS sequence"/>
</dbReference>
<organism evidence="1 2">
    <name type="scientific">Leucogyrophana mollusca</name>
    <dbReference type="NCBI Taxonomy" id="85980"/>
    <lineage>
        <taxon>Eukaryota</taxon>
        <taxon>Fungi</taxon>
        <taxon>Dikarya</taxon>
        <taxon>Basidiomycota</taxon>
        <taxon>Agaricomycotina</taxon>
        <taxon>Agaricomycetes</taxon>
        <taxon>Agaricomycetidae</taxon>
        <taxon>Boletales</taxon>
        <taxon>Boletales incertae sedis</taxon>
        <taxon>Leucogyrophana</taxon>
    </lineage>
</organism>
<dbReference type="EMBL" id="MU266434">
    <property type="protein sequence ID" value="KAH7924093.1"/>
    <property type="molecule type" value="Genomic_DNA"/>
</dbReference>
<sequence>TSGSTGVPKSIVYPMNRSLAVLCEESSTLLRPMDGQWLRGGTAPLDNDLTEFIQTFLRPLFEIRRFMFNQTTLYL</sequence>
<feature type="non-terminal residue" evidence="1">
    <location>
        <position position="75"/>
    </location>
</feature>
<protein>
    <submittedName>
        <fullName evidence="1">Uncharacterized protein</fullName>
    </submittedName>
</protein>
<evidence type="ECO:0000313" key="2">
    <source>
        <dbReference type="Proteomes" id="UP000790709"/>
    </source>
</evidence>
<feature type="non-terminal residue" evidence="1">
    <location>
        <position position="1"/>
    </location>
</feature>